<reference evidence="13" key="1">
    <citation type="submission" date="2023-08" db="EMBL/GenBank/DDBJ databases">
        <title>Black Yeasts Isolated from many extreme environments.</title>
        <authorList>
            <person name="Coleine C."/>
            <person name="Stajich J.E."/>
            <person name="Selbmann L."/>
        </authorList>
    </citation>
    <scope>NUCLEOTIDE SEQUENCE</scope>
    <source>
        <strain evidence="13">CCFEE 5401</strain>
    </source>
</reference>
<dbReference type="Gene3D" id="3.90.530.10">
    <property type="entry name" value="XPA C-terminal domain"/>
    <property type="match status" value="1"/>
</dbReference>
<keyword evidence="4" id="KW-0227">DNA damage</keyword>
<evidence type="ECO:0000259" key="12">
    <source>
        <dbReference type="Pfam" id="PF05181"/>
    </source>
</evidence>
<dbReference type="Proteomes" id="UP001310890">
    <property type="component" value="Unassembled WGS sequence"/>
</dbReference>
<evidence type="ECO:0000256" key="9">
    <source>
        <dbReference type="ARBA" id="ARBA00023242"/>
    </source>
</evidence>
<dbReference type="InterPro" id="IPR022656">
    <property type="entry name" value="XPA_C"/>
</dbReference>
<dbReference type="AlphaFoldDB" id="A0AAN7TBI7"/>
<dbReference type="FunFam" id="3.90.530.10:FF:000003">
    <property type="entry name" value="Dna repair rad14 protein"/>
    <property type="match status" value="1"/>
</dbReference>
<dbReference type="GO" id="GO:0006284">
    <property type="term" value="P:base-excision repair"/>
    <property type="evidence" value="ECO:0007669"/>
    <property type="project" value="TreeGrafter"/>
</dbReference>
<comment type="similarity">
    <text evidence="2">Belongs to the XPA family.</text>
</comment>
<accession>A0AAN7TBI7</accession>
<dbReference type="CDD" id="cd21077">
    <property type="entry name" value="DBD_Rad14"/>
    <property type="match status" value="1"/>
</dbReference>
<evidence type="ECO:0000256" key="1">
    <source>
        <dbReference type="ARBA" id="ARBA00004123"/>
    </source>
</evidence>
<protein>
    <recommendedName>
        <fullName evidence="10">DNA repair protein RAD14</fullName>
    </recommendedName>
</protein>
<keyword evidence="8" id="KW-0234">DNA repair</keyword>
<evidence type="ECO:0000256" key="11">
    <source>
        <dbReference type="SAM" id="MobiDB-lite"/>
    </source>
</evidence>
<feature type="compositionally biased region" description="Low complexity" evidence="11">
    <location>
        <begin position="38"/>
        <end position="51"/>
    </location>
</feature>
<dbReference type="EMBL" id="JAVRRL010000063">
    <property type="protein sequence ID" value="KAK5109513.1"/>
    <property type="molecule type" value="Genomic_DNA"/>
</dbReference>
<dbReference type="GO" id="GO:0000110">
    <property type="term" value="C:nucleotide-excision repair factor 1 complex"/>
    <property type="evidence" value="ECO:0007669"/>
    <property type="project" value="TreeGrafter"/>
</dbReference>
<feature type="compositionally biased region" description="Low complexity" evidence="11">
    <location>
        <begin position="1"/>
        <end position="13"/>
    </location>
</feature>
<dbReference type="PANTHER" id="PTHR10142">
    <property type="entry name" value="DNA REPAIR PROTEIN COMPLEMENTING XP-A CELLS"/>
    <property type="match status" value="1"/>
</dbReference>
<proteinExistence type="inferred from homology"/>
<dbReference type="NCBIfam" id="TIGR00598">
    <property type="entry name" value="rad14"/>
    <property type="match status" value="1"/>
</dbReference>
<gene>
    <name evidence="13" type="ORF">LTR62_006965</name>
</gene>
<dbReference type="PROSITE" id="PS00753">
    <property type="entry name" value="XPA_2"/>
    <property type="match status" value="1"/>
</dbReference>
<evidence type="ECO:0000313" key="13">
    <source>
        <dbReference type="EMBL" id="KAK5109513.1"/>
    </source>
</evidence>
<dbReference type="GO" id="GO:1901255">
    <property type="term" value="P:nucleotide-excision repair involved in interstrand cross-link repair"/>
    <property type="evidence" value="ECO:0007669"/>
    <property type="project" value="TreeGrafter"/>
</dbReference>
<dbReference type="GO" id="GO:0070914">
    <property type="term" value="P:UV-damage excision repair"/>
    <property type="evidence" value="ECO:0007669"/>
    <property type="project" value="TreeGrafter"/>
</dbReference>
<dbReference type="InterPro" id="IPR022658">
    <property type="entry name" value="XPA_CS"/>
</dbReference>
<evidence type="ECO:0000313" key="14">
    <source>
        <dbReference type="Proteomes" id="UP001310890"/>
    </source>
</evidence>
<dbReference type="InterPro" id="IPR000465">
    <property type="entry name" value="XPA/RAD14"/>
</dbReference>
<dbReference type="GO" id="GO:0000715">
    <property type="term" value="P:nucleotide-excision repair, DNA damage recognition"/>
    <property type="evidence" value="ECO:0007669"/>
    <property type="project" value="TreeGrafter"/>
</dbReference>
<evidence type="ECO:0000256" key="7">
    <source>
        <dbReference type="ARBA" id="ARBA00023125"/>
    </source>
</evidence>
<evidence type="ECO:0000256" key="3">
    <source>
        <dbReference type="ARBA" id="ARBA00022723"/>
    </source>
</evidence>
<organism evidence="13 14">
    <name type="scientific">Meristemomyces frigidus</name>
    <dbReference type="NCBI Taxonomy" id="1508187"/>
    <lineage>
        <taxon>Eukaryota</taxon>
        <taxon>Fungi</taxon>
        <taxon>Dikarya</taxon>
        <taxon>Ascomycota</taxon>
        <taxon>Pezizomycotina</taxon>
        <taxon>Dothideomycetes</taxon>
        <taxon>Dothideomycetidae</taxon>
        <taxon>Mycosphaerellales</taxon>
        <taxon>Teratosphaeriaceae</taxon>
        <taxon>Meristemomyces</taxon>
    </lineage>
</organism>
<evidence type="ECO:0000256" key="2">
    <source>
        <dbReference type="ARBA" id="ARBA00005548"/>
    </source>
</evidence>
<evidence type="ECO:0000256" key="8">
    <source>
        <dbReference type="ARBA" id="ARBA00023204"/>
    </source>
</evidence>
<keyword evidence="3" id="KW-0479">Metal-binding</keyword>
<keyword evidence="9" id="KW-0539">Nucleus</keyword>
<dbReference type="GO" id="GO:0008270">
    <property type="term" value="F:zinc ion binding"/>
    <property type="evidence" value="ECO:0007669"/>
    <property type="project" value="UniProtKB-KW"/>
</dbReference>
<comment type="subcellular location">
    <subcellularLocation>
        <location evidence="1">Nucleus</location>
    </subcellularLocation>
</comment>
<dbReference type="PANTHER" id="PTHR10142:SF0">
    <property type="entry name" value="DNA REPAIR PROTEIN COMPLEMENTING XP-A CELLS"/>
    <property type="match status" value="1"/>
</dbReference>
<feature type="compositionally biased region" description="Basic and acidic residues" evidence="11">
    <location>
        <begin position="23"/>
        <end position="32"/>
    </location>
</feature>
<evidence type="ECO:0000256" key="6">
    <source>
        <dbReference type="ARBA" id="ARBA00022833"/>
    </source>
</evidence>
<dbReference type="InterPro" id="IPR037129">
    <property type="entry name" value="XPA_sf"/>
</dbReference>
<name>A0AAN7TBI7_9PEZI</name>
<feature type="compositionally biased region" description="Polar residues" evidence="11">
    <location>
        <begin position="52"/>
        <end position="68"/>
    </location>
</feature>
<dbReference type="GO" id="GO:0003684">
    <property type="term" value="F:damaged DNA binding"/>
    <property type="evidence" value="ECO:0007669"/>
    <property type="project" value="InterPro"/>
</dbReference>
<dbReference type="SUPFAM" id="SSF46955">
    <property type="entry name" value="Putative DNA-binding domain"/>
    <property type="match status" value="1"/>
</dbReference>
<keyword evidence="6" id="KW-0862">Zinc</keyword>
<keyword evidence="5" id="KW-0863">Zinc-finger</keyword>
<feature type="region of interest" description="Disordered" evidence="11">
    <location>
        <begin position="1"/>
        <end position="87"/>
    </location>
</feature>
<keyword evidence="7" id="KW-0238">DNA-binding</keyword>
<evidence type="ECO:0000256" key="10">
    <source>
        <dbReference type="ARBA" id="ARBA00072989"/>
    </source>
</evidence>
<dbReference type="InterPro" id="IPR009061">
    <property type="entry name" value="DNA-bd_dom_put_sf"/>
</dbReference>
<feature type="domain" description="XPA C-terminal" evidence="12">
    <location>
        <begin position="221"/>
        <end position="271"/>
    </location>
</feature>
<evidence type="ECO:0000256" key="4">
    <source>
        <dbReference type="ARBA" id="ARBA00022763"/>
    </source>
</evidence>
<comment type="caution">
    <text evidence="13">The sequence shown here is derived from an EMBL/GenBank/DDBJ whole genome shotgun (WGS) entry which is preliminary data.</text>
</comment>
<sequence>MTRPATPPQAAARHNTVNLTPDQVRRMEESRLKAKAIRQQQQQQRQTTQPQKLSQSTSTSRYPVSTAGQKRPHADITQPQTQDATPNVRDARNAIASMSADTDIRAARKFQKFVEYDFSKMTDTKGGFMTVEDDPHNKALNAPDAAEKPANMTLKEWERQQLQKRLRDRREGPYEPGLSVLDKREITKKCRECGSLEIDWQWDELLKCQVCHTCKDKHPDKYSLLTKTEAKEDYLLTDPELRDPNLLPHLEKANPHKSTWMPMMLYLRFQVEDYAFSPRKWGSPEALDDEFERRVKEGRERKEKRFKNKLDELKRRTRVEAYRRGKKGGGGGFGDTIGDGRHIHEWGRSVLNESTGMTKRRCEECGMEVEEMEL</sequence>
<dbReference type="Pfam" id="PF05181">
    <property type="entry name" value="XPA_C"/>
    <property type="match status" value="1"/>
</dbReference>
<evidence type="ECO:0000256" key="5">
    <source>
        <dbReference type="ARBA" id="ARBA00022771"/>
    </source>
</evidence>